<organism evidence="2 3">
    <name type="scientific">candidate division WS6 bacterium OLB20</name>
    <dbReference type="NCBI Taxonomy" id="1617426"/>
    <lineage>
        <taxon>Bacteria</taxon>
        <taxon>Candidatus Dojkabacteria</taxon>
    </lineage>
</organism>
<keyword evidence="1" id="KW-1133">Transmembrane helix</keyword>
<evidence type="ECO:0000313" key="2">
    <source>
        <dbReference type="EMBL" id="KXK27040.1"/>
    </source>
</evidence>
<reference evidence="2 3" key="1">
    <citation type="submission" date="2015-02" db="EMBL/GenBank/DDBJ databases">
        <title>Improved understanding of the partial-nitritation anammox process through 23 genomes representing the majority of the microbial community.</title>
        <authorList>
            <person name="Speth D.R."/>
            <person name="In T Zandt M."/>
            <person name="Guerrero Cruz S."/>
            <person name="Jetten M.S."/>
            <person name="Dutilh B.E."/>
        </authorList>
    </citation>
    <scope>NUCLEOTIDE SEQUENCE [LARGE SCALE GENOMIC DNA]</scope>
    <source>
        <strain evidence="2">OLB20</strain>
    </source>
</reference>
<evidence type="ECO:0000313" key="3">
    <source>
        <dbReference type="Proteomes" id="UP000070457"/>
    </source>
</evidence>
<keyword evidence="1" id="KW-0472">Membrane</keyword>
<protein>
    <submittedName>
        <fullName evidence="2">Uncharacterized protein</fullName>
    </submittedName>
</protein>
<proteinExistence type="predicted"/>
<keyword evidence="1" id="KW-0812">Transmembrane</keyword>
<dbReference type="EMBL" id="JYNZ01000003">
    <property type="protein sequence ID" value="KXK27040.1"/>
    <property type="molecule type" value="Genomic_DNA"/>
</dbReference>
<feature type="transmembrane region" description="Helical" evidence="1">
    <location>
        <begin position="15"/>
        <end position="41"/>
    </location>
</feature>
<name>A0A136LZF8_9BACT</name>
<dbReference type="Proteomes" id="UP000070457">
    <property type="component" value="Unassembled WGS sequence"/>
</dbReference>
<evidence type="ECO:0000256" key="1">
    <source>
        <dbReference type="SAM" id="Phobius"/>
    </source>
</evidence>
<accession>A0A136LZF8</accession>
<gene>
    <name evidence="2" type="ORF">TR69_WS6001001066</name>
</gene>
<comment type="caution">
    <text evidence="2">The sequence shown here is derived from an EMBL/GenBank/DDBJ whole genome shotgun (WGS) entry which is preliminary data.</text>
</comment>
<dbReference type="AlphaFoldDB" id="A0A136LZF8"/>
<sequence>MAEQAQTKGGGSKTILIILVVLGLLCACCCMFIIGSTFFAFSATSQLVGGALNDAICSDINVDAAQVYETKTTNNFKQDVTEAEFAAMMEILEDDICPGLTGMDVVQSLQNGTNISYSDDNGRVLVTIDGTFNGRVVHMVLRGQGEDLKIDELEID</sequence>